<sequence length="203" mass="22085">MKIHKILALCLSVLLITAAGCRTLGERMAASSGIRSEGSPSSTSQIPSSSSATASSNGNANSSATQAVSKAESEKPRNGSDWVAYVTNKDHYKLHIKKADGSEDKVIVNDTVFAPCVAGEWVYYINPLIEIDKVELDGSQKTKVCDIPEMMHLNGNMAVTAEYKNGYILYKTQQLHEVGNNSSYSPCYFKLDLNENKITEVNN</sequence>
<feature type="region of interest" description="Disordered" evidence="1">
    <location>
        <begin position="31"/>
        <end position="76"/>
    </location>
</feature>
<feature type="compositionally biased region" description="Low complexity" evidence="1">
    <location>
        <begin position="31"/>
        <end position="67"/>
    </location>
</feature>
<evidence type="ECO:0000313" key="5">
    <source>
        <dbReference type="Proteomes" id="UP001082703"/>
    </source>
</evidence>
<feature type="domain" description="Prolow-density lipoprotein receptor-related protein 1-like beta-propeller" evidence="3">
    <location>
        <begin position="64"/>
        <end position="170"/>
    </location>
</feature>
<evidence type="ECO:0000259" key="3">
    <source>
        <dbReference type="Pfam" id="PF16472"/>
    </source>
</evidence>
<dbReference type="PROSITE" id="PS51257">
    <property type="entry name" value="PROKAR_LIPOPROTEIN"/>
    <property type="match status" value="1"/>
</dbReference>
<dbReference type="RefSeq" id="WP_268057546.1">
    <property type="nucleotide sequence ID" value="NZ_JAPOHA010000003.1"/>
</dbReference>
<proteinExistence type="predicted"/>
<accession>A0ABT4BUE9</accession>
<dbReference type="EMBL" id="JAPOHA010000003">
    <property type="protein sequence ID" value="MCY1713533.1"/>
    <property type="molecule type" value="Genomic_DNA"/>
</dbReference>
<comment type="caution">
    <text evidence="4">The sequence shown here is derived from an EMBL/GenBank/DDBJ whole genome shotgun (WGS) entry which is preliminary data.</text>
</comment>
<gene>
    <name evidence="4" type="ORF">OUY18_04585</name>
</gene>
<reference evidence="4 5" key="1">
    <citation type="submission" date="2022-11" db="EMBL/GenBank/DDBJ databases">
        <authorList>
            <person name="Caiyu Z."/>
        </authorList>
    </citation>
    <scope>NUCLEOTIDE SEQUENCE [LARGE SCALE GENOMIC DNA]</scope>
    <source>
        <strain evidence="4 5">YR-4</strain>
    </source>
</reference>
<protein>
    <submittedName>
        <fullName evidence="4">DUF5050 domain-containing protein</fullName>
    </submittedName>
</protein>
<dbReference type="Pfam" id="PF16472">
    <property type="entry name" value="DUF5050"/>
    <property type="match status" value="1"/>
</dbReference>
<organism evidence="4 5">
    <name type="scientific">Caproiciproducens galactitolivorans</name>
    <dbReference type="NCBI Taxonomy" id="642589"/>
    <lineage>
        <taxon>Bacteria</taxon>
        <taxon>Bacillati</taxon>
        <taxon>Bacillota</taxon>
        <taxon>Clostridia</taxon>
        <taxon>Eubacteriales</taxon>
        <taxon>Acutalibacteraceae</taxon>
        <taxon>Caproiciproducens</taxon>
    </lineage>
</organism>
<keyword evidence="2" id="KW-0732">Signal</keyword>
<dbReference type="InterPro" id="IPR032485">
    <property type="entry name" value="LRP1-like_beta_prop"/>
</dbReference>
<feature type="signal peptide" evidence="2">
    <location>
        <begin position="1"/>
        <end position="18"/>
    </location>
</feature>
<dbReference type="Proteomes" id="UP001082703">
    <property type="component" value="Unassembled WGS sequence"/>
</dbReference>
<keyword evidence="5" id="KW-1185">Reference proteome</keyword>
<evidence type="ECO:0000313" key="4">
    <source>
        <dbReference type="EMBL" id="MCY1713533.1"/>
    </source>
</evidence>
<feature type="chain" id="PRO_5047294521" evidence="2">
    <location>
        <begin position="19"/>
        <end position="203"/>
    </location>
</feature>
<evidence type="ECO:0000256" key="1">
    <source>
        <dbReference type="SAM" id="MobiDB-lite"/>
    </source>
</evidence>
<evidence type="ECO:0000256" key="2">
    <source>
        <dbReference type="SAM" id="SignalP"/>
    </source>
</evidence>
<name>A0ABT4BUE9_9FIRM</name>